<dbReference type="FunFam" id="3.30.160.60:FF:000478">
    <property type="entry name" value="Zinc finger protein 133"/>
    <property type="match status" value="1"/>
</dbReference>
<dbReference type="PANTHER" id="PTHR23234">
    <property type="entry name" value="ZNF44 PROTEIN"/>
    <property type="match status" value="1"/>
</dbReference>
<feature type="non-terminal residue" evidence="5">
    <location>
        <position position="1"/>
    </location>
</feature>
<dbReference type="AlphaFoldDB" id="A0A0B7BI51"/>
<dbReference type="PROSITE" id="PS00028">
    <property type="entry name" value="ZINC_FINGER_C2H2_1"/>
    <property type="match status" value="2"/>
</dbReference>
<proteinExistence type="predicted"/>
<keyword evidence="2" id="KW-0677">Repeat</keyword>
<dbReference type="SMART" id="SM00355">
    <property type="entry name" value="ZnF_C2H2"/>
    <property type="match status" value="2"/>
</dbReference>
<organism evidence="5">
    <name type="scientific">Arion vulgaris</name>
    <dbReference type="NCBI Taxonomy" id="1028688"/>
    <lineage>
        <taxon>Eukaryota</taxon>
        <taxon>Metazoa</taxon>
        <taxon>Spiralia</taxon>
        <taxon>Lophotrochozoa</taxon>
        <taxon>Mollusca</taxon>
        <taxon>Gastropoda</taxon>
        <taxon>Heterobranchia</taxon>
        <taxon>Euthyneura</taxon>
        <taxon>Panpulmonata</taxon>
        <taxon>Eupulmonata</taxon>
        <taxon>Stylommatophora</taxon>
        <taxon>Helicina</taxon>
        <taxon>Arionoidea</taxon>
        <taxon>Arionidae</taxon>
        <taxon>Arion</taxon>
    </lineage>
</organism>
<feature type="domain" description="C2H2-type" evidence="4">
    <location>
        <begin position="222"/>
        <end position="249"/>
    </location>
</feature>
<keyword evidence="3" id="KW-0862">Zinc</keyword>
<dbReference type="Gene3D" id="3.30.160.60">
    <property type="entry name" value="Classic Zinc Finger"/>
    <property type="match status" value="2"/>
</dbReference>
<keyword evidence="3" id="KW-0863">Zinc-finger</keyword>
<accession>A0A0B7BI51</accession>
<feature type="non-terminal residue" evidence="5">
    <location>
        <position position="252"/>
    </location>
</feature>
<dbReference type="InterPro" id="IPR013087">
    <property type="entry name" value="Znf_C2H2_type"/>
</dbReference>
<evidence type="ECO:0000259" key="4">
    <source>
        <dbReference type="PROSITE" id="PS50157"/>
    </source>
</evidence>
<dbReference type="InterPro" id="IPR036236">
    <property type="entry name" value="Znf_C2H2_sf"/>
</dbReference>
<dbReference type="EMBL" id="HACG01045116">
    <property type="protein sequence ID" value="CEK91981.1"/>
    <property type="molecule type" value="Transcribed_RNA"/>
</dbReference>
<sequence>AACRPPLNKVIAFLSGVERGQSYNCRKMHTCAHCLLLFSELEYLQQHLKLMHSDNNFEFGEQDQFSNVSFDGRKKKGKRILNIVNEILHRKSSTSISETVSRENSGLHKKENGTDVYFTDNNMSAADVSETCKDDDNMTVQDGDCSKEFEKAFSVFDSNVEQYKMNKLKSSGQAINQEGCSSSNCSEYSTGFCHHNYFVENPCSYDEDQKPQDNAAAGEKPYVCDTCGKGFTRGGHLYSHQRVHTGEKPYKC</sequence>
<gene>
    <name evidence="5" type="primary">ORF185940</name>
</gene>
<name>A0A0B7BI51_9EUPU</name>
<evidence type="ECO:0000256" key="3">
    <source>
        <dbReference type="PROSITE-ProRule" id="PRU00042"/>
    </source>
</evidence>
<evidence type="ECO:0000313" key="5">
    <source>
        <dbReference type="EMBL" id="CEK91981.1"/>
    </source>
</evidence>
<dbReference type="PANTHER" id="PTHR23234:SF10">
    <property type="entry name" value="RIKEN CDNA 6720489N17 GENE-RELATED"/>
    <property type="match status" value="1"/>
</dbReference>
<dbReference type="GO" id="GO:0008270">
    <property type="term" value="F:zinc ion binding"/>
    <property type="evidence" value="ECO:0007669"/>
    <property type="project" value="UniProtKB-KW"/>
</dbReference>
<dbReference type="InterPro" id="IPR050758">
    <property type="entry name" value="Znf_C2H2-type"/>
</dbReference>
<keyword evidence="1" id="KW-0479">Metal-binding</keyword>
<feature type="domain" description="C2H2-type" evidence="4">
    <location>
        <begin position="29"/>
        <end position="57"/>
    </location>
</feature>
<dbReference type="SUPFAM" id="SSF57667">
    <property type="entry name" value="beta-beta-alpha zinc fingers"/>
    <property type="match status" value="1"/>
</dbReference>
<evidence type="ECO:0000256" key="2">
    <source>
        <dbReference type="ARBA" id="ARBA00022737"/>
    </source>
</evidence>
<dbReference type="PROSITE" id="PS50157">
    <property type="entry name" value="ZINC_FINGER_C2H2_2"/>
    <property type="match status" value="2"/>
</dbReference>
<reference evidence="5" key="1">
    <citation type="submission" date="2014-12" db="EMBL/GenBank/DDBJ databases">
        <title>Insight into the proteome of Arion vulgaris.</title>
        <authorList>
            <person name="Aradska J."/>
            <person name="Bulat T."/>
            <person name="Smidak R."/>
            <person name="Sarate P."/>
            <person name="Gangsoo J."/>
            <person name="Sialana F."/>
            <person name="Bilban M."/>
            <person name="Lubec G."/>
        </authorList>
    </citation>
    <scope>NUCLEOTIDE SEQUENCE</scope>
    <source>
        <tissue evidence="5">Skin</tissue>
    </source>
</reference>
<protein>
    <recommendedName>
        <fullName evidence="4">C2H2-type domain-containing protein</fullName>
    </recommendedName>
</protein>
<evidence type="ECO:0000256" key="1">
    <source>
        <dbReference type="ARBA" id="ARBA00022723"/>
    </source>
</evidence>